<organism evidence="1 2">
    <name type="scientific">Diphasiastrum complanatum</name>
    <name type="common">Issler's clubmoss</name>
    <name type="synonym">Lycopodium complanatum</name>
    <dbReference type="NCBI Taxonomy" id="34168"/>
    <lineage>
        <taxon>Eukaryota</taxon>
        <taxon>Viridiplantae</taxon>
        <taxon>Streptophyta</taxon>
        <taxon>Embryophyta</taxon>
        <taxon>Tracheophyta</taxon>
        <taxon>Lycopodiopsida</taxon>
        <taxon>Lycopodiales</taxon>
        <taxon>Lycopodiaceae</taxon>
        <taxon>Lycopodioideae</taxon>
        <taxon>Diphasiastrum</taxon>
    </lineage>
</organism>
<comment type="caution">
    <text evidence="1">The sequence shown here is derived from an EMBL/GenBank/DDBJ whole genome shotgun (WGS) entry which is preliminary data.</text>
</comment>
<evidence type="ECO:0000313" key="1">
    <source>
        <dbReference type="EMBL" id="KAJ7532535.1"/>
    </source>
</evidence>
<keyword evidence="2" id="KW-1185">Reference proteome</keyword>
<name>A0ACC2BS80_DIPCM</name>
<accession>A0ACC2BS80</accession>
<evidence type="ECO:0000313" key="2">
    <source>
        <dbReference type="Proteomes" id="UP001162992"/>
    </source>
</evidence>
<dbReference type="EMBL" id="CM055104">
    <property type="protein sequence ID" value="KAJ7532535.1"/>
    <property type="molecule type" value="Genomic_DNA"/>
</dbReference>
<reference evidence="2" key="1">
    <citation type="journal article" date="2024" name="Proc. Natl. Acad. Sci. U.S.A.">
        <title>Extraordinary preservation of gene collinearity over three hundred million years revealed in homosporous lycophytes.</title>
        <authorList>
            <person name="Li C."/>
            <person name="Wickell D."/>
            <person name="Kuo L.Y."/>
            <person name="Chen X."/>
            <person name="Nie B."/>
            <person name="Liao X."/>
            <person name="Peng D."/>
            <person name="Ji J."/>
            <person name="Jenkins J."/>
            <person name="Williams M."/>
            <person name="Shu S."/>
            <person name="Plott C."/>
            <person name="Barry K."/>
            <person name="Rajasekar S."/>
            <person name="Grimwood J."/>
            <person name="Han X."/>
            <person name="Sun S."/>
            <person name="Hou Z."/>
            <person name="He W."/>
            <person name="Dai G."/>
            <person name="Sun C."/>
            <person name="Schmutz J."/>
            <person name="Leebens-Mack J.H."/>
            <person name="Li F.W."/>
            <person name="Wang L."/>
        </authorList>
    </citation>
    <scope>NUCLEOTIDE SEQUENCE [LARGE SCALE GENOMIC DNA]</scope>
    <source>
        <strain evidence="2">cv. PW_Plant_1</strain>
    </source>
</reference>
<proteinExistence type="predicted"/>
<gene>
    <name evidence="1" type="ORF">O6H91_13G008100</name>
</gene>
<protein>
    <submittedName>
        <fullName evidence="1">Uncharacterized protein</fullName>
    </submittedName>
</protein>
<sequence length="108" mass="11987">MRLFGSRRRTAPDSKSKEQVQPPPKFKSTTTDEKTSDSSKMKDDEATKHEAANSVLTGVNIFEFGAARADEGEIMLAGYCPLSTELESCRWEILPSGTSQAPKFRIIF</sequence>
<dbReference type="Proteomes" id="UP001162992">
    <property type="component" value="Chromosome 13"/>
</dbReference>